<evidence type="ECO:0000313" key="9">
    <source>
        <dbReference type="Proteomes" id="UP000663852"/>
    </source>
</evidence>
<evidence type="ECO:0000256" key="3">
    <source>
        <dbReference type="ARBA" id="ARBA00022692"/>
    </source>
</evidence>
<sequence>MQQANRNTDLISQAQQLLKDADVRGIQTLDVISDSSSTLSKTIDKYILNEHLINTSRDLINQYERKAKYEKIIIVTLLVIFFAVALNIVKTRLLW</sequence>
<evidence type="ECO:0000313" key="8">
    <source>
        <dbReference type="EMBL" id="CAF0725732.1"/>
    </source>
</evidence>
<reference evidence="8" key="1">
    <citation type="submission" date="2021-02" db="EMBL/GenBank/DDBJ databases">
        <authorList>
            <person name="Nowell W R."/>
        </authorList>
    </citation>
    <scope>NUCLEOTIDE SEQUENCE</scope>
</reference>
<evidence type="ECO:0000256" key="4">
    <source>
        <dbReference type="ARBA" id="ARBA00022989"/>
    </source>
</evidence>
<organism evidence="8 9">
    <name type="scientific">Adineta ricciae</name>
    <name type="common">Rotifer</name>
    <dbReference type="NCBI Taxonomy" id="249248"/>
    <lineage>
        <taxon>Eukaryota</taxon>
        <taxon>Metazoa</taxon>
        <taxon>Spiralia</taxon>
        <taxon>Gnathifera</taxon>
        <taxon>Rotifera</taxon>
        <taxon>Eurotatoria</taxon>
        <taxon>Bdelloidea</taxon>
        <taxon>Adinetida</taxon>
        <taxon>Adinetidae</taxon>
        <taxon>Adineta</taxon>
    </lineage>
</organism>
<protein>
    <recommendedName>
        <fullName evidence="7">Sec20 C-terminal domain-containing protein</fullName>
    </recommendedName>
</protein>
<feature type="transmembrane region" description="Helical" evidence="6">
    <location>
        <begin position="72"/>
        <end position="89"/>
    </location>
</feature>
<evidence type="ECO:0000256" key="2">
    <source>
        <dbReference type="ARBA" id="ARBA00022448"/>
    </source>
</evidence>
<keyword evidence="3 6" id="KW-0812">Transmembrane</keyword>
<proteinExistence type="predicted"/>
<name>A0A813MWK3_ADIRI</name>
<keyword evidence="2" id="KW-0813">Transport</keyword>
<keyword evidence="5 6" id="KW-0472">Membrane</keyword>
<gene>
    <name evidence="8" type="ORF">EDS130_LOCUS676</name>
</gene>
<feature type="domain" description="Sec20 C-terminal" evidence="7">
    <location>
        <begin position="3"/>
        <end position="93"/>
    </location>
</feature>
<evidence type="ECO:0000259" key="7">
    <source>
        <dbReference type="Pfam" id="PF03908"/>
    </source>
</evidence>
<dbReference type="OrthoDB" id="46868at2759"/>
<dbReference type="AlphaFoldDB" id="A0A813MWK3"/>
<dbReference type="EMBL" id="CAJNOJ010000002">
    <property type="protein sequence ID" value="CAF0725732.1"/>
    <property type="molecule type" value="Genomic_DNA"/>
</dbReference>
<comment type="caution">
    <text evidence="8">The sequence shown here is derived from an EMBL/GenBank/DDBJ whole genome shotgun (WGS) entry which is preliminary data.</text>
</comment>
<dbReference type="InterPro" id="IPR056173">
    <property type="entry name" value="Sec20_C"/>
</dbReference>
<evidence type="ECO:0000256" key="5">
    <source>
        <dbReference type="ARBA" id="ARBA00023136"/>
    </source>
</evidence>
<dbReference type="Proteomes" id="UP000663852">
    <property type="component" value="Unassembled WGS sequence"/>
</dbReference>
<comment type="subcellular location">
    <subcellularLocation>
        <location evidence="1">Membrane</location>
        <topology evidence="1">Single-pass type IV membrane protein</topology>
    </subcellularLocation>
</comment>
<accession>A0A813MWK3</accession>
<dbReference type="Pfam" id="PF03908">
    <property type="entry name" value="Sec20"/>
    <property type="match status" value="1"/>
</dbReference>
<evidence type="ECO:0000256" key="1">
    <source>
        <dbReference type="ARBA" id="ARBA00004211"/>
    </source>
</evidence>
<evidence type="ECO:0000256" key="6">
    <source>
        <dbReference type="SAM" id="Phobius"/>
    </source>
</evidence>
<dbReference type="GO" id="GO:0016020">
    <property type="term" value="C:membrane"/>
    <property type="evidence" value="ECO:0007669"/>
    <property type="project" value="UniProtKB-SubCell"/>
</dbReference>
<keyword evidence="4 6" id="KW-1133">Transmembrane helix</keyword>